<keyword evidence="3" id="KW-1185">Reference proteome</keyword>
<dbReference type="GO" id="GO:0009409">
    <property type="term" value="P:response to cold"/>
    <property type="evidence" value="ECO:0007669"/>
    <property type="project" value="InterPro"/>
</dbReference>
<dbReference type="KEGG" id="smo:SELMODRAFT_439188"/>
<gene>
    <name evidence="2" type="ORF">SELMODRAFT_439188</name>
</gene>
<sequence>MHWLEVQAKLMVQYFTNMEEEKIERGAMEEEDSSHSSTIEEELHDSEPLAATSRIRDQNTGDVVDAAEDDDERNGDRAELPDDSESDWTDEKHSMYLQSMEDEFVRSLYAMKRPQQAEAQVVAEESGNASGDKAAVEPMDTGGDEVVDQVM</sequence>
<dbReference type="EMBL" id="GL377570">
    <property type="protein sequence ID" value="EFJ34188.1"/>
    <property type="molecule type" value="Genomic_DNA"/>
</dbReference>
<feature type="region of interest" description="Disordered" evidence="1">
    <location>
        <begin position="22"/>
        <end position="95"/>
    </location>
</feature>
<reference evidence="2 3" key="1">
    <citation type="journal article" date="2011" name="Science">
        <title>The Selaginella genome identifies genetic changes associated with the evolution of vascular plants.</title>
        <authorList>
            <person name="Banks J.A."/>
            <person name="Nishiyama T."/>
            <person name="Hasebe M."/>
            <person name="Bowman J.L."/>
            <person name="Gribskov M."/>
            <person name="dePamphilis C."/>
            <person name="Albert V.A."/>
            <person name="Aono N."/>
            <person name="Aoyama T."/>
            <person name="Ambrose B.A."/>
            <person name="Ashton N.W."/>
            <person name="Axtell M.J."/>
            <person name="Barker E."/>
            <person name="Barker M.S."/>
            <person name="Bennetzen J.L."/>
            <person name="Bonawitz N.D."/>
            <person name="Chapple C."/>
            <person name="Cheng C."/>
            <person name="Correa L.G."/>
            <person name="Dacre M."/>
            <person name="DeBarry J."/>
            <person name="Dreyer I."/>
            <person name="Elias M."/>
            <person name="Engstrom E.M."/>
            <person name="Estelle M."/>
            <person name="Feng L."/>
            <person name="Finet C."/>
            <person name="Floyd S.K."/>
            <person name="Frommer W.B."/>
            <person name="Fujita T."/>
            <person name="Gramzow L."/>
            <person name="Gutensohn M."/>
            <person name="Harholt J."/>
            <person name="Hattori M."/>
            <person name="Heyl A."/>
            <person name="Hirai T."/>
            <person name="Hiwatashi Y."/>
            <person name="Ishikawa M."/>
            <person name="Iwata M."/>
            <person name="Karol K.G."/>
            <person name="Koehler B."/>
            <person name="Kolukisaoglu U."/>
            <person name="Kubo M."/>
            <person name="Kurata T."/>
            <person name="Lalonde S."/>
            <person name="Li K."/>
            <person name="Li Y."/>
            <person name="Litt A."/>
            <person name="Lyons E."/>
            <person name="Manning G."/>
            <person name="Maruyama T."/>
            <person name="Michael T.P."/>
            <person name="Mikami K."/>
            <person name="Miyazaki S."/>
            <person name="Morinaga S."/>
            <person name="Murata T."/>
            <person name="Mueller-Roeber B."/>
            <person name="Nelson D.R."/>
            <person name="Obara M."/>
            <person name="Oguri Y."/>
            <person name="Olmstead R.G."/>
            <person name="Onodera N."/>
            <person name="Petersen B.L."/>
            <person name="Pils B."/>
            <person name="Prigge M."/>
            <person name="Rensing S.A."/>
            <person name="Riano-Pachon D.M."/>
            <person name="Roberts A.W."/>
            <person name="Sato Y."/>
            <person name="Scheller H.V."/>
            <person name="Schulz B."/>
            <person name="Schulz C."/>
            <person name="Shakirov E.V."/>
            <person name="Shibagaki N."/>
            <person name="Shinohara N."/>
            <person name="Shippen D.E."/>
            <person name="Soerensen I."/>
            <person name="Sotooka R."/>
            <person name="Sugimoto N."/>
            <person name="Sugita M."/>
            <person name="Sumikawa N."/>
            <person name="Tanurdzic M."/>
            <person name="Theissen G."/>
            <person name="Ulvskov P."/>
            <person name="Wakazuki S."/>
            <person name="Weng J.K."/>
            <person name="Willats W.W."/>
            <person name="Wipf D."/>
            <person name="Wolf P.G."/>
            <person name="Yang L."/>
            <person name="Zimmer A.D."/>
            <person name="Zhu Q."/>
            <person name="Mitros T."/>
            <person name="Hellsten U."/>
            <person name="Loque D."/>
            <person name="Otillar R."/>
            <person name="Salamov A."/>
            <person name="Schmutz J."/>
            <person name="Shapiro H."/>
            <person name="Lindquist E."/>
            <person name="Lucas S."/>
            <person name="Rokhsar D."/>
            <person name="Grigoriev I.V."/>
        </authorList>
    </citation>
    <scope>NUCLEOTIDE SEQUENCE [LARGE SCALE GENOMIC DNA]</scope>
</reference>
<dbReference type="Gramene" id="EFJ34188">
    <property type="protein sequence ID" value="EFJ34188"/>
    <property type="gene ID" value="SELMODRAFT_439188"/>
</dbReference>
<organism evidence="3">
    <name type="scientific">Selaginella moellendorffii</name>
    <name type="common">Spikemoss</name>
    <dbReference type="NCBI Taxonomy" id="88036"/>
    <lineage>
        <taxon>Eukaryota</taxon>
        <taxon>Viridiplantae</taxon>
        <taxon>Streptophyta</taxon>
        <taxon>Embryophyta</taxon>
        <taxon>Tracheophyta</taxon>
        <taxon>Lycopodiopsida</taxon>
        <taxon>Selaginellales</taxon>
        <taxon>Selaginellaceae</taxon>
        <taxon>Selaginella</taxon>
    </lineage>
</organism>
<dbReference type="InParanoid" id="D8R126"/>
<name>D8R126_SELML</name>
<proteinExistence type="predicted"/>
<evidence type="ECO:0000256" key="1">
    <source>
        <dbReference type="SAM" id="MobiDB-lite"/>
    </source>
</evidence>
<protein>
    <submittedName>
        <fullName evidence="2">Uncharacterized protein</fullName>
    </submittedName>
</protein>
<accession>D8R126</accession>
<dbReference type="PANTHER" id="PTHR33676:SF3">
    <property type="entry name" value="COLD-REGULATED PROTEIN 27"/>
    <property type="match status" value="1"/>
</dbReference>
<evidence type="ECO:0000313" key="3">
    <source>
        <dbReference type="Proteomes" id="UP000001514"/>
    </source>
</evidence>
<dbReference type="Proteomes" id="UP000001514">
    <property type="component" value="Unassembled WGS sequence"/>
</dbReference>
<feature type="region of interest" description="Disordered" evidence="1">
    <location>
        <begin position="119"/>
        <end position="151"/>
    </location>
</feature>
<dbReference type="GO" id="GO:0042752">
    <property type="term" value="P:regulation of circadian rhythm"/>
    <property type="evidence" value="ECO:0007669"/>
    <property type="project" value="InterPro"/>
</dbReference>
<dbReference type="HOGENOM" id="CLU_1734603_0_0_1"/>
<dbReference type="InterPro" id="IPR044678">
    <property type="entry name" value="COR27/28"/>
</dbReference>
<dbReference type="PANTHER" id="PTHR33676">
    <property type="entry name" value="COLD REGULATED PROTEIN 27"/>
    <property type="match status" value="1"/>
</dbReference>
<feature type="compositionally biased region" description="Acidic residues" evidence="1">
    <location>
        <begin position="142"/>
        <end position="151"/>
    </location>
</feature>
<dbReference type="AlphaFoldDB" id="D8R126"/>
<evidence type="ECO:0000313" key="2">
    <source>
        <dbReference type="EMBL" id="EFJ34188.1"/>
    </source>
</evidence>